<dbReference type="AlphaFoldDB" id="A0A420FB74"/>
<comment type="caution">
    <text evidence="1">The sequence shown here is derived from an EMBL/GenBank/DDBJ whole genome shotgun (WGS) entry which is preliminary data.</text>
</comment>
<evidence type="ECO:0000313" key="2">
    <source>
        <dbReference type="Proteomes" id="UP000286402"/>
    </source>
</evidence>
<evidence type="ECO:0000313" key="1">
    <source>
        <dbReference type="EMBL" id="RKF30146.1"/>
    </source>
</evidence>
<name>A0A420FB74_9SPHI</name>
<proteinExistence type="predicted"/>
<accession>A0A420FB74</accession>
<sequence>MKSINTLTLLSALFICLNTLSGQEAGIKTKNLGDFSSSDNQAREFKLFDLSYNTHHWQNGASVIVEVFQDFYSPAYAKYVINFGYGKGANYGTGQLYQVENFGSHEFAVAFGTGSNLATQYSGYPNAKIPVMLKIKAYISCRVKVTYTYNEVASVANYAEIAFGNTSGTVIPDFTAQTMTNTPMWTTGSLRVEGMDNHYISQGNLGIGTKNPQDKLSVNGKIRAHEIRVTTATADWPDYVFKADYDLKPLSEIEEYIKNKGHLPGVPTASEAESNGVELGDLNKVLLKKIEELTLHAIETKKHIEQQDKEISALKELINNHLPAKSTN</sequence>
<protein>
    <submittedName>
        <fullName evidence="1">Uncharacterized protein</fullName>
    </submittedName>
</protein>
<dbReference type="Proteomes" id="UP000286402">
    <property type="component" value="Unassembled WGS sequence"/>
</dbReference>
<keyword evidence="2" id="KW-1185">Reference proteome</keyword>
<reference evidence="1 2" key="1">
    <citation type="submission" date="2016-07" db="EMBL/GenBank/DDBJ databases">
        <title>Genome analysis of Sphingobacterium siyangense T12B17.</title>
        <authorList>
            <person name="Xu D."/>
            <person name="Su Y."/>
            <person name="Zheng S."/>
        </authorList>
    </citation>
    <scope>NUCLEOTIDE SEQUENCE [LARGE SCALE GENOMIC DNA]</scope>
    <source>
        <strain evidence="1 2">T12B17</strain>
    </source>
</reference>
<organism evidence="1 2">
    <name type="scientific">Sphingobacterium siyangense</name>
    <dbReference type="NCBI Taxonomy" id="459529"/>
    <lineage>
        <taxon>Bacteria</taxon>
        <taxon>Pseudomonadati</taxon>
        <taxon>Bacteroidota</taxon>
        <taxon>Sphingobacteriia</taxon>
        <taxon>Sphingobacteriales</taxon>
        <taxon>Sphingobacteriaceae</taxon>
        <taxon>Sphingobacterium</taxon>
    </lineage>
</organism>
<dbReference type="EMBL" id="MCAQ01000030">
    <property type="protein sequence ID" value="RKF30146.1"/>
    <property type="molecule type" value="Genomic_DNA"/>
</dbReference>
<gene>
    <name evidence="1" type="ORF">BCY89_20315</name>
</gene>
<dbReference type="RefSeq" id="WP_120336674.1">
    <property type="nucleotide sequence ID" value="NZ_MCAQ01000030.1"/>
</dbReference>